<sequence length="87" mass="10128">MDQKKNDVHKVYTGPMITAQMIMERLEDRGIETIQEDDYFSGTEPNTEEGVVENIDVYVDKDDLVKAQQVIEESYTDLLDDNNNTYY</sequence>
<dbReference type="EMBL" id="FPBK01000006">
    <property type="protein sequence ID" value="SFU53731.1"/>
    <property type="molecule type" value="Genomic_DNA"/>
</dbReference>
<evidence type="ECO:0000259" key="1">
    <source>
        <dbReference type="Pfam" id="PF09413"/>
    </source>
</evidence>
<evidence type="ECO:0000313" key="3">
    <source>
        <dbReference type="Proteomes" id="UP000199138"/>
    </source>
</evidence>
<proteinExistence type="predicted"/>
<keyword evidence="3" id="KW-1185">Reference proteome</keyword>
<feature type="domain" description="DUF2007" evidence="1">
    <location>
        <begin position="11"/>
        <end position="73"/>
    </location>
</feature>
<dbReference type="RefSeq" id="WP_093025015.1">
    <property type="nucleotide sequence ID" value="NZ_FPBK01000006.1"/>
</dbReference>
<organism evidence="2 3">
    <name type="scientific">Pustulibacterium marinum</name>
    <dbReference type="NCBI Taxonomy" id="1224947"/>
    <lineage>
        <taxon>Bacteria</taxon>
        <taxon>Pseudomonadati</taxon>
        <taxon>Bacteroidota</taxon>
        <taxon>Flavobacteriia</taxon>
        <taxon>Flavobacteriales</taxon>
        <taxon>Flavobacteriaceae</taxon>
        <taxon>Pustulibacterium</taxon>
    </lineage>
</organism>
<accession>A0A1I7GZ46</accession>
<dbReference type="Proteomes" id="UP000199138">
    <property type="component" value="Unassembled WGS sequence"/>
</dbReference>
<evidence type="ECO:0000313" key="2">
    <source>
        <dbReference type="EMBL" id="SFU53731.1"/>
    </source>
</evidence>
<reference evidence="2 3" key="1">
    <citation type="submission" date="2016-10" db="EMBL/GenBank/DDBJ databases">
        <authorList>
            <person name="de Groot N.N."/>
        </authorList>
    </citation>
    <scope>NUCLEOTIDE SEQUENCE [LARGE SCALE GENOMIC DNA]</scope>
    <source>
        <strain evidence="2 3">CGMCC 1.12333</strain>
    </source>
</reference>
<gene>
    <name evidence="2" type="ORF">SAMN05216480_106120</name>
</gene>
<protein>
    <submittedName>
        <fullName evidence="2">Putative signal transducing protein</fullName>
    </submittedName>
</protein>
<dbReference type="InterPro" id="IPR018551">
    <property type="entry name" value="DUF2007"/>
</dbReference>
<name>A0A1I7GZ46_9FLAO</name>
<dbReference type="Pfam" id="PF09413">
    <property type="entry name" value="DUF2007"/>
    <property type="match status" value="1"/>
</dbReference>
<dbReference type="AlphaFoldDB" id="A0A1I7GZ46"/>